<sequence>MTSLLARNAFFQSCWVVNDIHAAMQAWHTALGAGPFYYLENQQATNCFHKDSAATSPIFNVAFAYHSGMQIELISQSNNVPSAYRDLYLAGFGGHHHLGANVADYQAVVAQYREAGYQVVQEATYNDQPFCYLDTSAELGYMLELFQWNNETLSFMMSLNEEAQNWDGKSPFREFS</sequence>
<dbReference type="Proteomes" id="UP000477680">
    <property type="component" value="Chromosome"/>
</dbReference>
<dbReference type="RefSeq" id="WP_163494994.1">
    <property type="nucleotide sequence ID" value="NZ_CP048711.1"/>
</dbReference>
<evidence type="ECO:0000313" key="2">
    <source>
        <dbReference type="Proteomes" id="UP000477680"/>
    </source>
</evidence>
<organism evidence="1 2">
    <name type="scientific">Kineobactrum salinum</name>
    <dbReference type="NCBI Taxonomy" id="2708301"/>
    <lineage>
        <taxon>Bacteria</taxon>
        <taxon>Pseudomonadati</taxon>
        <taxon>Pseudomonadota</taxon>
        <taxon>Gammaproteobacteria</taxon>
        <taxon>Cellvibrionales</taxon>
        <taxon>Halieaceae</taxon>
        <taxon>Kineobactrum</taxon>
    </lineage>
</organism>
<evidence type="ECO:0000313" key="1">
    <source>
        <dbReference type="EMBL" id="QIB65628.1"/>
    </source>
</evidence>
<reference evidence="1 2" key="1">
    <citation type="submission" date="2020-02" db="EMBL/GenBank/DDBJ databases">
        <title>Genome sequencing for Kineobactrum sp. M2.</title>
        <authorList>
            <person name="Park S.-J."/>
        </authorList>
    </citation>
    <scope>NUCLEOTIDE SEQUENCE [LARGE SCALE GENOMIC DNA]</scope>
    <source>
        <strain evidence="1 2">M2</strain>
    </source>
</reference>
<protein>
    <submittedName>
        <fullName evidence="1">VOC family protein</fullName>
    </submittedName>
</protein>
<accession>A0A6C0U155</accession>
<proteinExistence type="predicted"/>
<dbReference type="EMBL" id="CP048711">
    <property type="protein sequence ID" value="QIB65628.1"/>
    <property type="molecule type" value="Genomic_DNA"/>
</dbReference>
<dbReference type="InterPro" id="IPR029068">
    <property type="entry name" value="Glyas_Bleomycin-R_OHBP_Dase"/>
</dbReference>
<name>A0A6C0U155_9GAMM</name>
<gene>
    <name evidence="1" type="ORF">G3T16_09630</name>
</gene>
<dbReference type="Pfam" id="PF13669">
    <property type="entry name" value="Glyoxalase_4"/>
    <property type="match status" value="1"/>
</dbReference>
<dbReference type="SUPFAM" id="SSF54593">
    <property type="entry name" value="Glyoxalase/Bleomycin resistance protein/Dihydroxybiphenyl dioxygenase"/>
    <property type="match status" value="1"/>
</dbReference>
<dbReference type="KEGG" id="kim:G3T16_09630"/>
<dbReference type="Gene3D" id="3.10.180.10">
    <property type="entry name" value="2,3-Dihydroxybiphenyl 1,2-Dioxygenase, domain 1"/>
    <property type="match status" value="1"/>
</dbReference>
<keyword evidence="2" id="KW-1185">Reference proteome</keyword>
<dbReference type="AlphaFoldDB" id="A0A6C0U155"/>